<dbReference type="Proteomes" id="UP000015816">
    <property type="component" value="Unassembled WGS sequence"/>
</dbReference>
<accession>T2S8C0</accession>
<protein>
    <submittedName>
        <fullName evidence="1">Uncharacterized protein</fullName>
    </submittedName>
</protein>
<gene>
    <name evidence="1" type="ORF">HPSA50_0978</name>
</gene>
<comment type="caution">
    <text evidence="1">The sequence shown here is derived from an EMBL/GenBank/DDBJ whole genome shotgun (WGS) entry which is preliminary data.</text>
</comment>
<reference evidence="1 2" key="1">
    <citation type="journal article" date="2013" name="Genome Announc.">
        <title>Genome Sequences of Three hpAfrica2 Strains of Helicobacter pylori.</title>
        <authorList>
            <person name="Duncan S.S."/>
            <person name="Bertoli M.T."/>
            <person name="Kersulyte D."/>
            <person name="Valk P.L."/>
            <person name="Tamma S."/>
            <person name="Segal I."/>
            <person name="McClain M.S."/>
            <person name="Cover T.L."/>
            <person name="Berg D.E."/>
        </authorList>
    </citation>
    <scope>NUCLEOTIDE SEQUENCE [LARGE SCALE GENOMIC DNA]</scope>
    <source>
        <strain evidence="1 2">SouthAfrica50</strain>
    </source>
</reference>
<evidence type="ECO:0000313" key="2">
    <source>
        <dbReference type="Proteomes" id="UP000015816"/>
    </source>
</evidence>
<dbReference type="PATRIC" id="fig|1352357.3.peg.947"/>
<proteinExistence type="predicted"/>
<dbReference type="EMBL" id="AVNI01000002">
    <property type="protein sequence ID" value="EQD88658.1"/>
    <property type="molecule type" value="Genomic_DNA"/>
</dbReference>
<dbReference type="AlphaFoldDB" id="T2S8C0"/>
<name>T2S8C0_HELPX</name>
<evidence type="ECO:0000313" key="1">
    <source>
        <dbReference type="EMBL" id="EQD88658.1"/>
    </source>
</evidence>
<sequence>MQKAFKFLNFFISLRFGYFWLRDTKTFIFKNGIFLFYHFKICFI</sequence>
<organism evidence="1 2">
    <name type="scientific">Helicobacter pylori SouthAfrica50</name>
    <dbReference type="NCBI Taxonomy" id="1352357"/>
    <lineage>
        <taxon>Bacteria</taxon>
        <taxon>Pseudomonadati</taxon>
        <taxon>Campylobacterota</taxon>
        <taxon>Epsilonproteobacteria</taxon>
        <taxon>Campylobacterales</taxon>
        <taxon>Helicobacteraceae</taxon>
        <taxon>Helicobacter</taxon>
    </lineage>
</organism>